<proteinExistence type="predicted"/>
<dbReference type="Pfam" id="PF00188">
    <property type="entry name" value="CAP"/>
    <property type="match status" value="1"/>
</dbReference>
<dbReference type="EMBL" id="JANSKA010000006">
    <property type="protein sequence ID" value="MCR9037139.1"/>
    <property type="molecule type" value="Genomic_DNA"/>
</dbReference>
<evidence type="ECO:0000313" key="4">
    <source>
        <dbReference type="EMBL" id="MCR9037139.1"/>
    </source>
</evidence>
<dbReference type="RefSeq" id="WP_258499564.1">
    <property type="nucleotide sequence ID" value="NZ_JANSKA010000006.1"/>
</dbReference>
<dbReference type="InterPro" id="IPR014044">
    <property type="entry name" value="CAP_dom"/>
</dbReference>
<dbReference type="Pfam" id="PF18885">
    <property type="entry name" value="DUF5648"/>
    <property type="match status" value="1"/>
</dbReference>
<evidence type="ECO:0000259" key="3">
    <source>
        <dbReference type="Pfam" id="PF18885"/>
    </source>
</evidence>
<evidence type="ECO:0000256" key="1">
    <source>
        <dbReference type="SAM" id="MobiDB-lite"/>
    </source>
</evidence>
<feature type="region of interest" description="Disordered" evidence="1">
    <location>
        <begin position="46"/>
        <end position="66"/>
    </location>
</feature>
<sequence length="529" mass="56954">MKRTSSTTHGHEELRLHALRHVGRGVLAVLLALLAATAMPVAARADNTASGSPVSPPASSGATVATGTTAPSVATQSGISGKRLTLAQLTALWQSLPEEPNSDVAFSTPSDTTSSDTAYTAGVLSDDALAYSQAYINFMRQQAGLDTITLDSTLNANAAQGALILAKLNKGLDHFPSTPDKITDAQAKAGKYAVSTSSLSESPSYGGHYNFLIKAIGSFMDDSDSSNRKMIGHRRWLLNPGVKQLGIGAAGVPIGEWDCWYTAVRVMDNPWNEELYDSSYGTTSTTTRNDYDFIAWPASGDMLGSAFEPGTPWSITLNPAEYSTPSASSVKVTVTRESDGTVWNFSSGSTPTGGFFNVDTNWYAVPNAIIFDPGSSNVGSSYEGTYHVDVSGITSKSGSAVTLSYDVNFSSPSQPTTPDNPSQPSQPTTPDSGNQQTQTVTMYRLYNQWSGEHLFTESYDEYQYLCSIGWSGEGIMAYSDDQQRVPIYRLFNRWLTQGTHLYTTSWDEYCQLGAIGWNQESIAFYAVSR</sequence>
<dbReference type="InterPro" id="IPR043708">
    <property type="entry name" value="DUF5648"/>
</dbReference>
<dbReference type="Gene3D" id="3.40.33.10">
    <property type="entry name" value="CAP"/>
    <property type="match status" value="1"/>
</dbReference>
<accession>A0ABT1ZA99</accession>
<feature type="domain" description="SCP" evidence="2">
    <location>
        <begin position="135"/>
        <end position="251"/>
    </location>
</feature>
<feature type="region of interest" description="Disordered" evidence="1">
    <location>
        <begin position="407"/>
        <end position="436"/>
    </location>
</feature>
<dbReference type="Proteomes" id="UP001204320">
    <property type="component" value="Unassembled WGS sequence"/>
</dbReference>
<gene>
    <name evidence="4" type="ORF">NVS32_09290</name>
</gene>
<comment type="caution">
    <text evidence="4">The sequence shown here is derived from an EMBL/GenBank/DDBJ whole genome shotgun (WGS) entry which is preliminary data.</text>
</comment>
<evidence type="ECO:0000313" key="5">
    <source>
        <dbReference type="Proteomes" id="UP001204320"/>
    </source>
</evidence>
<protein>
    <submittedName>
        <fullName evidence="4">CAP domain-containing protein</fullName>
    </submittedName>
</protein>
<keyword evidence="5" id="KW-1185">Reference proteome</keyword>
<feature type="compositionally biased region" description="Low complexity" evidence="1">
    <location>
        <begin position="410"/>
        <end position="432"/>
    </location>
</feature>
<reference evidence="4 5" key="1">
    <citation type="submission" date="2022-08" db="EMBL/GenBank/DDBJ databases">
        <title>Tractidigestivibacter montrealensis type strain KD21.</title>
        <authorList>
            <person name="Diop K."/>
            <person name="Richard C."/>
            <person name="Routy B."/>
        </authorList>
    </citation>
    <scope>NUCLEOTIDE SEQUENCE [LARGE SCALE GENOMIC DNA]</scope>
    <source>
        <strain evidence="4 5">KD21</strain>
    </source>
</reference>
<name>A0ABT1ZA99_9ACTN</name>
<feature type="domain" description="DUF5648" evidence="3">
    <location>
        <begin position="436"/>
        <end position="526"/>
    </location>
</feature>
<dbReference type="CDD" id="cd05379">
    <property type="entry name" value="CAP_bacterial"/>
    <property type="match status" value="1"/>
</dbReference>
<dbReference type="SUPFAM" id="SSF55797">
    <property type="entry name" value="PR-1-like"/>
    <property type="match status" value="1"/>
</dbReference>
<dbReference type="InterPro" id="IPR035940">
    <property type="entry name" value="CAP_sf"/>
</dbReference>
<evidence type="ECO:0000259" key="2">
    <source>
        <dbReference type="Pfam" id="PF00188"/>
    </source>
</evidence>
<organism evidence="4 5">
    <name type="scientific">Tractidigestivibacter montrealensis</name>
    <dbReference type="NCBI Taxonomy" id="2972466"/>
    <lineage>
        <taxon>Bacteria</taxon>
        <taxon>Bacillati</taxon>
        <taxon>Actinomycetota</taxon>
        <taxon>Coriobacteriia</taxon>
        <taxon>Coriobacteriales</taxon>
        <taxon>Atopobiaceae</taxon>
        <taxon>Tractidigestivibacter</taxon>
    </lineage>
</organism>